<dbReference type="Pfam" id="PF20293">
    <property type="entry name" value="MC6"/>
    <property type="match status" value="1"/>
</dbReference>
<dbReference type="EMBL" id="JAGGLT010000007">
    <property type="protein sequence ID" value="MBP2071391.1"/>
    <property type="molecule type" value="Genomic_DNA"/>
</dbReference>
<proteinExistence type="predicted"/>
<name>A0ABS4NCI7_9THEO</name>
<protein>
    <submittedName>
        <fullName evidence="1">Uncharacterized protein</fullName>
    </submittedName>
</protein>
<organism evidence="1 2">
    <name type="scientific">Thermoanaerobacterium butyriciformans</name>
    <dbReference type="NCBI Taxonomy" id="1702242"/>
    <lineage>
        <taxon>Bacteria</taxon>
        <taxon>Bacillati</taxon>
        <taxon>Bacillota</taxon>
        <taxon>Clostridia</taxon>
        <taxon>Thermoanaerobacterales</taxon>
        <taxon>Thermoanaerobacteraceae</taxon>
        <taxon>Thermoanaerobacterium</taxon>
    </lineage>
</organism>
<dbReference type="Proteomes" id="UP001166402">
    <property type="component" value="Unassembled WGS sequence"/>
</dbReference>
<dbReference type="InterPro" id="IPR046897">
    <property type="entry name" value="ABC-3C_MC6"/>
</dbReference>
<evidence type="ECO:0000313" key="2">
    <source>
        <dbReference type="Proteomes" id="UP001166402"/>
    </source>
</evidence>
<reference evidence="1" key="1">
    <citation type="submission" date="2021-03" db="EMBL/GenBank/DDBJ databases">
        <title>Genomic Encyclopedia of Type Strains, Phase IV (KMG-IV): sequencing the most valuable type-strain genomes for metagenomic binning, comparative biology and taxonomic classification.</title>
        <authorList>
            <person name="Goeker M."/>
        </authorList>
    </citation>
    <scope>NUCLEOTIDE SEQUENCE</scope>
    <source>
        <strain evidence="1">DSM 101588</strain>
    </source>
</reference>
<dbReference type="RefSeq" id="WP_209453304.1">
    <property type="nucleotide sequence ID" value="NZ_JAGGLT010000007.1"/>
</dbReference>
<evidence type="ECO:0000313" key="1">
    <source>
        <dbReference type="EMBL" id="MBP2071391.1"/>
    </source>
</evidence>
<accession>A0ABS4NCI7</accession>
<keyword evidence="2" id="KW-1185">Reference proteome</keyword>
<sequence>MLFPEKHVRIGESIFGLAAHILGILGNKKIDVYDLWLDFKKINHSNELPFNHSYDNFLLAIDFLHLIGVIKADDEGRIFNEIIRT</sequence>
<comment type="caution">
    <text evidence="1">The sequence shown here is derived from an EMBL/GenBank/DDBJ whole genome shotgun (WGS) entry which is preliminary data.</text>
</comment>
<gene>
    <name evidence="1" type="ORF">J2Z80_000905</name>
</gene>